<dbReference type="SUPFAM" id="SSF50630">
    <property type="entry name" value="Acid proteases"/>
    <property type="match status" value="1"/>
</dbReference>
<dbReference type="RefSeq" id="WP_213494835.1">
    <property type="nucleotide sequence ID" value="NZ_CP074694.1"/>
</dbReference>
<keyword evidence="4" id="KW-1185">Reference proteome</keyword>
<gene>
    <name evidence="3" type="ORF">KIH39_19155</name>
</gene>
<evidence type="ECO:0000259" key="2">
    <source>
        <dbReference type="PROSITE" id="PS50175"/>
    </source>
</evidence>
<dbReference type="GO" id="GO:0006508">
    <property type="term" value="P:proteolysis"/>
    <property type="evidence" value="ECO:0007669"/>
    <property type="project" value="UniProtKB-KW"/>
</dbReference>
<dbReference type="EMBL" id="CP074694">
    <property type="protein sequence ID" value="QVL30953.1"/>
    <property type="molecule type" value="Genomic_DNA"/>
</dbReference>
<evidence type="ECO:0000313" key="4">
    <source>
        <dbReference type="Proteomes" id="UP000676194"/>
    </source>
</evidence>
<dbReference type="AlphaFoldDB" id="A0A8E6EWU7"/>
<dbReference type="Gene3D" id="2.40.70.10">
    <property type="entry name" value="Acid Proteases"/>
    <property type="match status" value="1"/>
</dbReference>
<organism evidence="3 4">
    <name type="scientific">Telmatocola sphagniphila</name>
    <dbReference type="NCBI Taxonomy" id="1123043"/>
    <lineage>
        <taxon>Bacteria</taxon>
        <taxon>Pseudomonadati</taxon>
        <taxon>Planctomycetota</taxon>
        <taxon>Planctomycetia</taxon>
        <taxon>Gemmatales</taxon>
        <taxon>Gemmataceae</taxon>
    </lineage>
</organism>
<accession>A0A8E6EWU7</accession>
<protein>
    <submittedName>
        <fullName evidence="3">Aspartyl protease family protein</fullName>
    </submittedName>
</protein>
<evidence type="ECO:0000256" key="1">
    <source>
        <dbReference type="ARBA" id="ARBA00022801"/>
    </source>
</evidence>
<proteinExistence type="predicted"/>
<keyword evidence="1" id="KW-0378">Hydrolase</keyword>
<dbReference type="Proteomes" id="UP000676194">
    <property type="component" value="Chromosome"/>
</dbReference>
<dbReference type="InterPro" id="IPR001995">
    <property type="entry name" value="Peptidase_A2_cat"/>
</dbReference>
<sequence length="139" mass="15224">MAKITVEAKLENISDVFEVLNGTRKAAEVRTIEVKNALVDTGATGLLAPKHIIESLGLKMFRARQGRGIGGPIKIDMYGTVRLTIQGRDCNVDVGEIDDNLPVIVGQIPLELLDWVIDMREQKLVGNPEHGGEHMIDVL</sequence>
<dbReference type="InterPro" id="IPR021109">
    <property type="entry name" value="Peptidase_aspartic_dom_sf"/>
</dbReference>
<keyword evidence="3" id="KW-0645">Protease</keyword>
<reference evidence="3" key="1">
    <citation type="submission" date="2021-05" db="EMBL/GenBank/DDBJ databases">
        <title>Complete genome sequence of the cellulolytic planctomycete Telmatocola sphagniphila SP2T and characterization of the first cellulase from planctomycetes.</title>
        <authorList>
            <person name="Rakitin A.L."/>
            <person name="Beletsky A.V."/>
            <person name="Naumoff D.G."/>
            <person name="Kulichevskaya I.S."/>
            <person name="Mardanov A.V."/>
            <person name="Ravin N.V."/>
            <person name="Dedysh S.N."/>
        </authorList>
    </citation>
    <scope>NUCLEOTIDE SEQUENCE</scope>
    <source>
        <strain evidence="3">SP2T</strain>
    </source>
</reference>
<dbReference type="GO" id="GO:0004190">
    <property type="term" value="F:aspartic-type endopeptidase activity"/>
    <property type="evidence" value="ECO:0007669"/>
    <property type="project" value="InterPro"/>
</dbReference>
<name>A0A8E6EWU7_9BACT</name>
<feature type="domain" description="Peptidase A2" evidence="2">
    <location>
        <begin position="35"/>
        <end position="117"/>
    </location>
</feature>
<evidence type="ECO:0000313" key="3">
    <source>
        <dbReference type="EMBL" id="QVL30953.1"/>
    </source>
</evidence>
<dbReference type="KEGG" id="tsph:KIH39_19155"/>
<dbReference type="PROSITE" id="PS50175">
    <property type="entry name" value="ASP_PROT_RETROV"/>
    <property type="match status" value="1"/>
</dbReference>
<dbReference type="Pfam" id="PF13650">
    <property type="entry name" value="Asp_protease_2"/>
    <property type="match status" value="1"/>
</dbReference>